<evidence type="ECO:0000256" key="4">
    <source>
        <dbReference type="ARBA" id="ARBA00022642"/>
    </source>
</evidence>
<comment type="function">
    <text evidence="1 11">Catalyzes the reversible adenylation of nicotinate mononucleotide (NaMN) to nicotinic acid adenine dinucleotide (NaAD).</text>
</comment>
<keyword evidence="14" id="KW-1185">Reference proteome</keyword>
<proteinExistence type="inferred from homology"/>
<dbReference type="GO" id="GO:0005524">
    <property type="term" value="F:ATP binding"/>
    <property type="evidence" value="ECO:0007669"/>
    <property type="project" value="UniProtKB-KW"/>
</dbReference>
<dbReference type="EMBL" id="FWWZ01000001">
    <property type="protein sequence ID" value="SMC08299.1"/>
    <property type="molecule type" value="Genomic_DNA"/>
</dbReference>
<comment type="pathway">
    <text evidence="2 11">Cofactor biosynthesis; NAD(+) biosynthesis; deamido-NAD(+) from nicotinate D-ribonucleotide: step 1/1.</text>
</comment>
<dbReference type="HAMAP" id="MF_00244">
    <property type="entry name" value="NaMN_adenylyltr"/>
    <property type="match status" value="1"/>
</dbReference>
<dbReference type="InterPro" id="IPR005248">
    <property type="entry name" value="NadD/NMNAT"/>
</dbReference>
<comment type="catalytic activity">
    <reaction evidence="10 11">
        <text>nicotinate beta-D-ribonucleotide + ATP + H(+) = deamido-NAD(+) + diphosphate</text>
        <dbReference type="Rhea" id="RHEA:22860"/>
        <dbReference type="ChEBI" id="CHEBI:15378"/>
        <dbReference type="ChEBI" id="CHEBI:30616"/>
        <dbReference type="ChEBI" id="CHEBI:33019"/>
        <dbReference type="ChEBI" id="CHEBI:57502"/>
        <dbReference type="ChEBI" id="CHEBI:58437"/>
        <dbReference type="EC" id="2.7.7.18"/>
    </reaction>
</comment>
<keyword evidence="6 11" id="KW-0548">Nucleotidyltransferase</keyword>
<dbReference type="CDD" id="cd02165">
    <property type="entry name" value="NMNAT"/>
    <property type="match status" value="1"/>
</dbReference>
<dbReference type="NCBIfam" id="TIGR00482">
    <property type="entry name" value="nicotinate (nicotinamide) nucleotide adenylyltransferase"/>
    <property type="match status" value="1"/>
</dbReference>
<name>A0A1W1WQ13_9BACT</name>
<dbReference type="PANTHER" id="PTHR39321">
    <property type="entry name" value="NICOTINATE-NUCLEOTIDE ADENYLYLTRANSFERASE-RELATED"/>
    <property type="match status" value="1"/>
</dbReference>
<dbReference type="InterPro" id="IPR014729">
    <property type="entry name" value="Rossmann-like_a/b/a_fold"/>
</dbReference>
<keyword evidence="7 11" id="KW-0547">Nucleotide-binding</keyword>
<dbReference type="GO" id="GO:0004515">
    <property type="term" value="F:nicotinate-nucleotide adenylyltransferase activity"/>
    <property type="evidence" value="ECO:0007669"/>
    <property type="project" value="UniProtKB-UniRule"/>
</dbReference>
<accession>A0A1W1WQ13</accession>
<evidence type="ECO:0000256" key="6">
    <source>
        <dbReference type="ARBA" id="ARBA00022695"/>
    </source>
</evidence>
<organism evidence="13 14">
    <name type="scientific">Nitratiruptor tergarcus DSM 16512</name>
    <dbReference type="NCBI Taxonomy" id="1069081"/>
    <lineage>
        <taxon>Bacteria</taxon>
        <taxon>Pseudomonadati</taxon>
        <taxon>Campylobacterota</taxon>
        <taxon>Epsilonproteobacteria</taxon>
        <taxon>Nautiliales</taxon>
        <taxon>Nitratiruptoraceae</taxon>
        <taxon>Nitratiruptor</taxon>
    </lineage>
</organism>
<sequence>MRIAIFGGSFDPPHKGHLQIAKIALEQLDIDYLIIVPTYLNPFKHHFAAPPTLRLRWLKKIFLYQKRVKICDFEIRQGRVTYAIETVTYIKKRFAPKKIYYIIGSDNLEKLHLWKSYKKLKKEVEFVVATRKGFKIKGDFKKLLVDIPISSTQLRQKPIKRFLPPIVANEIIRFYHS</sequence>
<keyword evidence="9 11" id="KW-0520">NAD</keyword>
<dbReference type="PANTHER" id="PTHR39321:SF3">
    <property type="entry name" value="PHOSPHOPANTETHEINE ADENYLYLTRANSFERASE"/>
    <property type="match status" value="1"/>
</dbReference>
<evidence type="ECO:0000259" key="12">
    <source>
        <dbReference type="Pfam" id="PF01467"/>
    </source>
</evidence>
<evidence type="ECO:0000256" key="11">
    <source>
        <dbReference type="HAMAP-Rule" id="MF_00244"/>
    </source>
</evidence>
<keyword evidence="4 11" id="KW-0662">Pyridine nucleotide biosynthesis</keyword>
<dbReference type="EC" id="2.7.7.18" evidence="11"/>
<evidence type="ECO:0000256" key="7">
    <source>
        <dbReference type="ARBA" id="ARBA00022741"/>
    </source>
</evidence>
<dbReference type="UniPathway" id="UPA00253">
    <property type="reaction ID" value="UER00332"/>
</dbReference>
<dbReference type="InterPro" id="IPR004821">
    <property type="entry name" value="Cyt_trans-like"/>
</dbReference>
<keyword evidence="5 11" id="KW-0808">Transferase</keyword>
<gene>
    <name evidence="11" type="primary">nadD</name>
    <name evidence="13" type="ORF">SAMN05660197_0046</name>
</gene>
<dbReference type="RefSeq" id="WP_084274587.1">
    <property type="nucleotide sequence ID" value="NZ_AP026671.1"/>
</dbReference>
<dbReference type="Proteomes" id="UP000192602">
    <property type="component" value="Unassembled WGS sequence"/>
</dbReference>
<reference evidence="14" key="1">
    <citation type="submission" date="2017-04" db="EMBL/GenBank/DDBJ databases">
        <authorList>
            <person name="Varghese N."/>
            <person name="Submissions S."/>
        </authorList>
    </citation>
    <scope>NUCLEOTIDE SEQUENCE [LARGE SCALE GENOMIC DNA]</scope>
    <source>
        <strain evidence="14">DSM 16512</strain>
    </source>
</reference>
<dbReference type="AlphaFoldDB" id="A0A1W1WQ13"/>
<evidence type="ECO:0000256" key="3">
    <source>
        <dbReference type="ARBA" id="ARBA00009014"/>
    </source>
</evidence>
<dbReference type="SUPFAM" id="SSF52374">
    <property type="entry name" value="Nucleotidylyl transferase"/>
    <property type="match status" value="1"/>
</dbReference>
<evidence type="ECO:0000256" key="5">
    <source>
        <dbReference type="ARBA" id="ARBA00022679"/>
    </source>
</evidence>
<evidence type="ECO:0000313" key="13">
    <source>
        <dbReference type="EMBL" id="SMC08299.1"/>
    </source>
</evidence>
<dbReference type="Pfam" id="PF01467">
    <property type="entry name" value="CTP_transf_like"/>
    <property type="match status" value="1"/>
</dbReference>
<evidence type="ECO:0000256" key="1">
    <source>
        <dbReference type="ARBA" id="ARBA00002324"/>
    </source>
</evidence>
<dbReference type="STRING" id="1069081.SAMN05660197_0046"/>
<evidence type="ECO:0000256" key="8">
    <source>
        <dbReference type="ARBA" id="ARBA00022840"/>
    </source>
</evidence>
<evidence type="ECO:0000313" key="14">
    <source>
        <dbReference type="Proteomes" id="UP000192602"/>
    </source>
</evidence>
<keyword evidence="8 11" id="KW-0067">ATP-binding</keyword>
<evidence type="ECO:0000256" key="2">
    <source>
        <dbReference type="ARBA" id="ARBA00005019"/>
    </source>
</evidence>
<dbReference type="Gene3D" id="3.40.50.620">
    <property type="entry name" value="HUPs"/>
    <property type="match status" value="1"/>
</dbReference>
<dbReference type="OrthoDB" id="5295945at2"/>
<feature type="domain" description="Cytidyltransferase-like" evidence="12">
    <location>
        <begin position="5"/>
        <end position="157"/>
    </location>
</feature>
<evidence type="ECO:0000256" key="10">
    <source>
        <dbReference type="ARBA" id="ARBA00048721"/>
    </source>
</evidence>
<comment type="similarity">
    <text evidence="3 11">Belongs to the NadD family.</text>
</comment>
<dbReference type="NCBIfam" id="TIGR00125">
    <property type="entry name" value="cyt_tran_rel"/>
    <property type="match status" value="1"/>
</dbReference>
<evidence type="ECO:0000256" key="9">
    <source>
        <dbReference type="ARBA" id="ARBA00023027"/>
    </source>
</evidence>
<protein>
    <recommendedName>
        <fullName evidence="11">Probable nicotinate-nucleotide adenylyltransferase</fullName>
        <ecNumber evidence="11">2.7.7.18</ecNumber>
    </recommendedName>
    <alternativeName>
        <fullName evidence="11">Deamido-NAD(+) diphosphorylase</fullName>
    </alternativeName>
    <alternativeName>
        <fullName evidence="11">Deamido-NAD(+) pyrophosphorylase</fullName>
    </alternativeName>
    <alternativeName>
        <fullName evidence="11">Nicotinate mononucleotide adenylyltransferase</fullName>
        <shortName evidence="11">NaMN adenylyltransferase</shortName>
    </alternativeName>
</protein>
<dbReference type="GO" id="GO:0009435">
    <property type="term" value="P:NAD+ biosynthetic process"/>
    <property type="evidence" value="ECO:0007669"/>
    <property type="project" value="UniProtKB-UniRule"/>
</dbReference>